<dbReference type="Gene3D" id="3.40.50.1820">
    <property type="entry name" value="alpha/beta hydrolase"/>
    <property type="match status" value="1"/>
</dbReference>
<keyword evidence="3" id="KW-1185">Reference proteome</keyword>
<dbReference type="InterPro" id="IPR029058">
    <property type="entry name" value="AB_hydrolase_fold"/>
</dbReference>
<keyword evidence="2" id="KW-0378">Hydrolase</keyword>
<dbReference type="PANTHER" id="PTHR42886:SF29">
    <property type="entry name" value="PUMMELIG, ISOFORM A"/>
    <property type="match status" value="1"/>
</dbReference>
<proteinExistence type="predicted"/>
<gene>
    <name evidence="2" type="ORF">FC60_GL001040</name>
</gene>
<dbReference type="RefSeq" id="WP_056937923.1">
    <property type="nucleotide sequence ID" value="NZ_AZFN01000028.1"/>
</dbReference>
<dbReference type="GO" id="GO:0016787">
    <property type="term" value="F:hydrolase activity"/>
    <property type="evidence" value="ECO:0007669"/>
    <property type="project" value="UniProtKB-KW"/>
</dbReference>
<accession>A0A0R1VAJ8</accession>
<evidence type="ECO:0000313" key="2">
    <source>
        <dbReference type="EMBL" id="KRM00708.1"/>
    </source>
</evidence>
<sequence length="250" mass="27857">MEIEIQRDGLTLRGELSGTDTLKNETLVVMMHGFKGSIGYDIANLLFDTHNQLNLHGLPTLRINFNGCGDSDGEFKDMTVLNEIQDGIAILEYVQKVIQPRHLYLVGHSQGEVVASMLAAYYHDQIEKLVLLAPAATLVSDAQAGICQGVSYDPQHVPDSIMLDGFEVGGAYFRTAQHLHIYETAQGYQGPVLLVHGLDDQVVSYEATKKYDRIYQHDQMHLIAGASHNLMGDQDQRQVVKDLVTRFLME</sequence>
<dbReference type="SUPFAM" id="SSF53474">
    <property type="entry name" value="alpha/beta-Hydrolases"/>
    <property type="match status" value="1"/>
</dbReference>
<dbReference type="PANTHER" id="PTHR42886">
    <property type="entry name" value="RE40534P-RELATED"/>
    <property type="match status" value="1"/>
</dbReference>
<dbReference type="EMBL" id="AZFN01000028">
    <property type="protein sequence ID" value="KRM00708.1"/>
    <property type="molecule type" value="Genomic_DNA"/>
</dbReference>
<dbReference type="Pfam" id="PF12146">
    <property type="entry name" value="Hydrolase_4"/>
    <property type="match status" value="1"/>
</dbReference>
<dbReference type="PATRIC" id="fig|1423749.3.peg.1062"/>
<protein>
    <submittedName>
        <fullName evidence="2">Alpha beta fold family hydrolase</fullName>
    </submittedName>
</protein>
<name>A0A0R1VAJ8_9LACO</name>
<reference evidence="2 3" key="1">
    <citation type="journal article" date="2015" name="Genome Announc.">
        <title>Expanding the biotechnology potential of lactobacilli through comparative genomics of 213 strains and associated genera.</title>
        <authorList>
            <person name="Sun Z."/>
            <person name="Harris H.M."/>
            <person name="McCann A."/>
            <person name="Guo C."/>
            <person name="Argimon S."/>
            <person name="Zhang W."/>
            <person name="Yang X."/>
            <person name="Jeffery I.B."/>
            <person name="Cooney J.C."/>
            <person name="Kagawa T.F."/>
            <person name="Liu W."/>
            <person name="Song Y."/>
            <person name="Salvetti E."/>
            <person name="Wrobel A."/>
            <person name="Rasinkangas P."/>
            <person name="Parkhill J."/>
            <person name="Rea M.C."/>
            <person name="O'Sullivan O."/>
            <person name="Ritari J."/>
            <person name="Douillard F.P."/>
            <person name="Paul Ross R."/>
            <person name="Yang R."/>
            <person name="Briner A.E."/>
            <person name="Felis G.E."/>
            <person name="de Vos W.M."/>
            <person name="Barrangou R."/>
            <person name="Klaenhammer T.R."/>
            <person name="Caufield P.W."/>
            <person name="Cui Y."/>
            <person name="Zhang H."/>
            <person name="O'Toole P.W."/>
        </authorList>
    </citation>
    <scope>NUCLEOTIDE SEQUENCE [LARGE SCALE GENOMIC DNA]</scope>
    <source>
        <strain evidence="2 3">DSM 16045</strain>
    </source>
</reference>
<organism evidence="2 3">
    <name type="scientific">Limosilactobacillus gastricus DSM 16045</name>
    <dbReference type="NCBI Taxonomy" id="1423749"/>
    <lineage>
        <taxon>Bacteria</taxon>
        <taxon>Bacillati</taxon>
        <taxon>Bacillota</taxon>
        <taxon>Bacilli</taxon>
        <taxon>Lactobacillales</taxon>
        <taxon>Lactobacillaceae</taxon>
        <taxon>Limosilactobacillus</taxon>
    </lineage>
</organism>
<dbReference type="InterPro" id="IPR022742">
    <property type="entry name" value="Hydrolase_4"/>
</dbReference>
<evidence type="ECO:0000259" key="1">
    <source>
        <dbReference type="Pfam" id="PF12146"/>
    </source>
</evidence>
<evidence type="ECO:0000313" key="3">
    <source>
        <dbReference type="Proteomes" id="UP000051739"/>
    </source>
</evidence>
<feature type="domain" description="Serine aminopeptidase S33" evidence="1">
    <location>
        <begin position="25"/>
        <end position="138"/>
    </location>
</feature>
<dbReference type="AlphaFoldDB" id="A0A0R1VAJ8"/>
<comment type="caution">
    <text evidence="2">The sequence shown here is derived from an EMBL/GenBank/DDBJ whole genome shotgun (WGS) entry which is preliminary data.</text>
</comment>
<dbReference type="Proteomes" id="UP000051739">
    <property type="component" value="Unassembled WGS sequence"/>
</dbReference>